<accession>A0A229W025</accession>
<evidence type="ECO:0000256" key="1">
    <source>
        <dbReference type="ARBA" id="ARBA00022798"/>
    </source>
</evidence>
<dbReference type="AlphaFoldDB" id="A0A229W025"/>
<evidence type="ECO:0000259" key="8">
    <source>
        <dbReference type="PROSITE" id="PS51078"/>
    </source>
</evidence>
<dbReference type="PANTHER" id="PTHR30136">
    <property type="entry name" value="HELIX-TURN-HELIX TRANSCRIPTIONAL REGULATOR, ICLR FAMILY"/>
    <property type="match status" value="1"/>
</dbReference>
<dbReference type="GO" id="GO:0003677">
    <property type="term" value="F:DNA binding"/>
    <property type="evidence" value="ECO:0007669"/>
    <property type="project" value="UniProtKB-KW"/>
</dbReference>
<evidence type="ECO:0000256" key="3">
    <source>
        <dbReference type="ARBA" id="ARBA00023125"/>
    </source>
</evidence>
<dbReference type="GO" id="GO:0045892">
    <property type="term" value="P:negative regulation of DNA-templated transcription"/>
    <property type="evidence" value="ECO:0007669"/>
    <property type="project" value="TreeGrafter"/>
</dbReference>
<dbReference type="InterPro" id="IPR050707">
    <property type="entry name" value="HTH_MetabolicPath_Reg"/>
</dbReference>
<dbReference type="SUPFAM" id="SSF55781">
    <property type="entry name" value="GAF domain-like"/>
    <property type="match status" value="1"/>
</dbReference>
<gene>
    <name evidence="9" type="ORF">Tam10B_0229</name>
</gene>
<dbReference type="InterPro" id="IPR029016">
    <property type="entry name" value="GAF-like_dom_sf"/>
</dbReference>
<evidence type="ECO:0000313" key="9">
    <source>
        <dbReference type="EMBL" id="OXN01229.1"/>
    </source>
</evidence>
<dbReference type="PANTHER" id="PTHR30136:SF24">
    <property type="entry name" value="HTH-TYPE TRANSCRIPTIONAL REPRESSOR ALLR"/>
    <property type="match status" value="1"/>
</dbReference>
<keyword evidence="4" id="KW-0804">Transcription</keyword>
<name>A0A229W025_9BIFI</name>
<keyword evidence="2" id="KW-0805">Transcription regulation</keyword>
<feature type="domain" description="HTH iclR-type" evidence="7">
    <location>
        <begin position="94"/>
        <end position="155"/>
    </location>
</feature>
<evidence type="ECO:0000259" key="7">
    <source>
        <dbReference type="PROSITE" id="PS51077"/>
    </source>
</evidence>
<sequence>MFLRRIDAVSACGVDGAAVSDTPDAVIASDADYAFQLLTPILPDRQSANGPGFHWMGKDPIFPPSGKPWAMRLDSNAMGTDNEAYRDDGRRTRSGMVDRVFAILDCFTSETPRLNLTQLASRSGLPVSTTSRILADLERHGVVERLRGGEYSIGMHLMELAQLARPLLSIREDASPCLDELNRITGMHVQLAVLDGPNVTIIDRRDGKQKLPIYYHIGDSMPPIPTAVGRVLLAYANPALISEVVDHDDFTWPSFDSPRPSVAAVHRELDIIRRNGVALFTPDGAPVHSVAAPIVDKTGAVVAAIAVVMNAESMPSDRVVALVKGAAVAITKRLAAPPAQRVLPSWEEANISIR</sequence>
<dbReference type="PROSITE" id="PS51078">
    <property type="entry name" value="ICLR_ED"/>
    <property type="match status" value="1"/>
</dbReference>
<dbReference type="InterPro" id="IPR005471">
    <property type="entry name" value="Tscrpt_reg_IclR_N"/>
</dbReference>
<dbReference type="Gene3D" id="3.30.450.40">
    <property type="match status" value="1"/>
</dbReference>
<evidence type="ECO:0000256" key="5">
    <source>
        <dbReference type="ARBA" id="ARBA00058938"/>
    </source>
</evidence>
<evidence type="ECO:0000256" key="6">
    <source>
        <dbReference type="ARBA" id="ARBA00070406"/>
    </source>
</evidence>
<proteinExistence type="predicted"/>
<dbReference type="Pfam" id="PF01614">
    <property type="entry name" value="IclR_C"/>
    <property type="match status" value="1"/>
</dbReference>
<comment type="caution">
    <text evidence="9">The sequence shown here is derived from an EMBL/GenBank/DDBJ whole genome shotgun (WGS) entry which is preliminary data.</text>
</comment>
<keyword evidence="1" id="KW-0319">Glycerol metabolism</keyword>
<dbReference type="Pfam" id="PF09339">
    <property type="entry name" value="HTH_IclR"/>
    <property type="match status" value="1"/>
</dbReference>
<dbReference type="SUPFAM" id="SSF46785">
    <property type="entry name" value="Winged helix' DNA-binding domain"/>
    <property type="match status" value="1"/>
</dbReference>
<reference evidence="9 10" key="1">
    <citation type="submission" date="2017-05" db="EMBL/GenBank/DDBJ databases">
        <title>Bifidobacterium vansinderenii sp. nov.</title>
        <authorList>
            <person name="Lugli G.A."/>
            <person name="Duranti S."/>
            <person name="Mangifesta M."/>
        </authorList>
    </citation>
    <scope>NUCLEOTIDE SEQUENCE [LARGE SCALE GENOMIC DNA]</scope>
    <source>
        <strain evidence="9 10">Tam10B</strain>
    </source>
</reference>
<dbReference type="InterPro" id="IPR036390">
    <property type="entry name" value="WH_DNA-bd_sf"/>
</dbReference>
<keyword evidence="10" id="KW-1185">Reference proteome</keyword>
<dbReference type="GO" id="GO:0006071">
    <property type="term" value="P:glycerol metabolic process"/>
    <property type="evidence" value="ECO:0007669"/>
    <property type="project" value="UniProtKB-KW"/>
</dbReference>
<dbReference type="FunFam" id="1.10.10.10:FF:000056">
    <property type="entry name" value="IclR family transcriptional regulator"/>
    <property type="match status" value="1"/>
</dbReference>
<evidence type="ECO:0000313" key="10">
    <source>
        <dbReference type="Proteomes" id="UP000215433"/>
    </source>
</evidence>
<keyword evidence="3" id="KW-0238">DNA-binding</keyword>
<dbReference type="Gene3D" id="1.10.10.10">
    <property type="entry name" value="Winged helix-like DNA-binding domain superfamily/Winged helix DNA-binding domain"/>
    <property type="match status" value="1"/>
</dbReference>
<feature type="domain" description="IclR-ED" evidence="8">
    <location>
        <begin position="156"/>
        <end position="336"/>
    </location>
</feature>
<dbReference type="Proteomes" id="UP000215433">
    <property type="component" value="Unassembled WGS sequence"/>
</dbReference>
<dbReference type="GO" id="GO:0003700">
    <property type="term" value="F:DNA-binding transcription factor activity"/>
    <property type="evidence" value="ECO:0007669"/>
    <property type="project" value="TreeGrafter"/>
</dbReference>
<protein>
    <recommendedName>
        <fullName evidence="6">Glycerol operon regulatory protein</fullName>
    </recommendedName>
</protein>
<dbReference type="PROSITE" id="PS51077">
    <property type="entry name" value="HTH_ICLR"/>
    <property type="match status" value="1"/>
</dbReference>
<dbReference type="InterPro" id="IPR014757">
    <property type="entry name" value="Tscrpt_reg_IclR_C"/>
</dbReference>
<dbReference type="InterPro" id="IPR036388">
    <property type="entry name" value="WH-like_DNA-bd_sf"/>
</dbReference>
<evidence type="ECO:0000256" key="4">
    <source>
        <dbReference type="ARBA" id="ARBA00023163"/>
    </source>
</evidence>
<evidence type="ECO:0000256" key="2">
    <source>
        <dbReference type="ARBA" id="ARBA00023015"/>
    </source>
</evidence>
<dbReference type="EMBL" id="NEWD01000004">
    <property type="protein sequence ID" value="OXN01229.1"/>
    <property type="molecule type" value="Genomic_DNA"/>
</dbReference>
<organism evidence="9 10">
    <name type="scientific">Bifidobacterium vansinderenii</name>
    <dbReference type="NCBI Taxonomy" id="1984871"/>
    <lineage>
        <taxon>Bacteria</taxon>
        <taxon>Bacillati</taxon>
        <taxon>Actinomycetota</taxon>
        <taxon>Actinomycetes</taxon>
        <taxon>Bifidobacteriales</taxon>
        <taxon>Bifidobacteriaceae</taxon>
        <taxon>Bifidobacterium</taxon>
    </lineage>
</organism>
<comment type="function">
    <text evidence="5">May be an activator protein for the gylABX operon.</text>
</comment>
<dbReference type="SMART" id="SM00346">
    <property type="entry name" value="HTH_ICLR"/>
    <property type="match status" value="1"/>
</dbReference>